<reference evidence="3" key="1">
    <citation type="submission" date="2025-08" db="UniProtKB">
        <authorList>
            <consortium name="Ensembl"/>
        </authorList>
    </citation>
    <scope>IDENTIFICATION</scope>
</reference>
<dbReference type="GO" id="GO:0005737">
    <property type="term" value="C:cytoplasm"/>
    <property type="evidence" value="ECO:0007669"/>
    <property type="project" value="TreeGrafter"/>
</dbReference>
<evidence type="ECO:0000313" key="3">
    <source>
        <dbReference type="Ensembl" id="ENSFHEP00000026277.1"/>
    </source>
</evidence>
<dbReference type="InterPro" id="IPR048839">
    <property type="entry name" value="SPATA2_PUB-like"/>
</dbReference>
<dbReference type="AlphaFoldDB" id="A0A3Q2QI89"/>
<evidence type="ECO:0000259" key="2">
    <source>
        <dbReference type="Pfam" id="PF21388"/>
    </source>
</evidence>
<evidence type="ECO:0000256" key="1">
    <source>
        <dbReference type="ARBA" id="ARBA00038142"/>
    </source>
</evidence>
<proteinExistence type="inferred from homology"/>
<evidence type="ECO:0000313" key="4">
    <source>
        <dbReference type="Proteomes" id="UP000265000"/>
    </source>
</evidence>
<dbReference type="Ensembl" id="ENSFHET00000003109.1">
    <property type="protein sequence ID" value="ENSFHEP00000026277.1"/>
    <property type="gene ID" value="ENSFHEG00000009038.1"/>
</dbReference>
<dbReference type="Pfam" id="PF21388">
    <property type="entry name" value="SPATA2_PUB-like"/>
    <property type="match status" value="1"/>
</dbReference>
<feature type="domain" description="Spermatogenesis-associated protein 2 PUB-like" evidence="2">
    <location>
        <begin position="78"/>
        <end position="203"/>
    </location>
</feature>
<dbReference type="GeneTree" id="ENSGT00530000063956"/>
<reference evidence="3" key="2">
    <citation type="submission" date="2025-09" db="UniProtKB">
        <authorList>
            <consortium name="Ensembl"/>
        </authorList>
    </citation>
    <scope>IDENTIFICATION</scope>
</reference>
<name>A0A3Q2QI89_FUNHE</name>
<dbReference type="SUPFAM" id="SSF143503">
    <property type="entry name" value="PUG domain-like"/>
    <property type="match status" value="1"/>
</dbReference>
<dbReference type="PANTHER" id="PTHR15326:SF7">
    <property type="entry name" value="SPERMATOGENESIS-ASSOCIATED PROTEIN 2-LIKE PROTEIN"/>
    <property type="match status" value="1"/>
</dbReference>
<keyword evidence="4" id="KW-1185">Reference proteome</keyword>
<organism evidence="3 4">
    <name type="scientific">Fundulus heteroclitus</name>
    <name type="common">Killifish</name>
    <name type="synonym">Mummichog</name>
    <dbReference type="NCBI Taxonomy" id="8078"/>
    <lineage>
        <taxon>Eukaryota</taxon>
        <taxon>Metazoa</taxon>
        <taxon>Chordata</taxon>
        <taxon>Craniata</taxon>
        <taxon>Vertebrata</taxon>
        <taxon>Euteleostomi</taxon>
        <taxon>Actinopterygii</taxon>
        <taxon>Neopterygii</taxon>
        <taxon>Teleostei</taxon>
        <taxon>Neoteleostei</taxon>
        <taxon>Acanthomorphata</taxon>
        <taxon>Ovalentaria</taxon>
        <taxon>Atherinomorphae</taxon>
        <taxon>Cyprinodontiformes</taxon>
        <taxon>Fundulidae</taxon>
        <taxon>Fundulus</taxon>
    </lineage>
</organism>
<comment type="similarity">
    <text evidence="1">Belongs to the SPATA2 family.</text>
</comment>
<dbReference type="InterPro" id="IPR036339">
    <property type="entry name" value="PUB-like_dom_sf"/>
</dbReference>
<dbReference type="Gene3D" id="1.20.58.2190">
    <property type="match status" value="1"/>
</dbReference>
<sequence>MGGGLVDAYDRVLEQQILGRGSCLACRDETLRTQVDGLLEDADPREVHCLGLDPLGAMEEALMAAPSVAYGRRGGAGRGLRGLAKAFEVLEQAALNLYLGPWREEYKVIKMYSGTFTHFIAPVLPLALAERLFGLLGYRPGPARPEQLRLQSARVSPASLEDLLRLSCAFFLARCECRLLLRALGGRGGDGQWELSLVRERQRGLRLQVCPLIPGSEEEEEEEEEEPGGRRSDVRCRCLAAPPLRLQRCFDCNAFHSITCADLAECNVSHHRVEDASGGEGEESRCEGPGRRPISYHCESAKADPQLLCRSCNVLHGAACVEGKLCRTTHETSALGRCSCGRPSSRNPLVLCHYCGNEYCSRCWYQNPLSCTCGQTFDPSTSV</sequence>
<dbReference type="PANTHER" id="PTHR15326">
    <property type="entry name" value="SPERMATOGENESIS-ASSOCIATED PROTEIN 2/TAMOZHENNIC"/>
    <property type="match status" value="1"/>
</dbReference>
<accession>A0A3Q2QI89</accession>
<protein>
    <submittedName>
        <fullName evidence="3">Spermatogenesis associated 2 like</fullName>
    </submittedName>
</protein>
<dbReference type="Proteomes" id="UP000265000">
    <property type="component" value="Unplaced"/>
</dbReference>